<evidence type="ECO:0000256" key="3">
    <source>
        <dbReference type="SAM" id="MobiDB-lite"/>
    </source>
</evidence>
<dbReference type="Pfam" id="PF00169">
    <property type="entry name" value="PH"/>
    <property type="match status" value="1"/>
</dbReference>
<dbReference type="CDD" id="cd00821">
    <property type="entry name" value="PH"/>
    <property type="match status" value="1"/>
</dbReference>
<feature type="compositionally biased region" description="Basic and acidic residues" evidence="3">
    <location>
        <begin position="150"/>
        <end position="166"/>
    </location>
</feature>
<dbReference type="Proteomes" id="UP001153269">
    <property type="component" value="Unassembled WGS sequence"/>
</dbReference>
<gene>
    <name evidence="5" type="ORF">PLEPLA_LOCUS9152</name>
</gene>
<sequence length="302" mass="32741">MNMNISGIHHGTLRMHGGFIFKQWKKRFLLLTAEGSLLVCHDVSSPPDQLVMLQSSCEAIVEGKEILDLPKLPSSGCRDCCFALILPQNKYLLLLADTPADCSPCKRHQVPPRISLHDLVPEQILDKEQPSPPVSDRRSPSPGPMTCPSPREKGRNSPRTKYDKGSPHSARCLRHGTISNTEAVKAVYLLMGGAAASSAMGYLGACSPSNLEAKAPDLPVNADFSGCGPAGTYHSGSPALDSPHYNSFDFEVADSDFDAFDCAAFVQVGAEQEMYWKQLPTSAENPMSTACEHKLRSDEPNS</sequence>
<dbReference type="GO" id="GO:0016020">
    <property type="term" value="C:membrane"/>
    <property type="evidence" value="ECO:0007669"/>
    <property type="project" value="UniProtKB-SubCell"/>
</dbReference>
<evidence type="ECO:0000256" key="1">
    <source>
        <dbReference type="ARBA" id="ARBA00004370"/>
    </source>
</evidence>
<evidence type="ECO:0000259" key="4">
    <source>
        <dbReference type="Pfam" id="PF00169"/>
    </source>
</evidence>
<dbReference type="EMBL" id="CADEAL010000513">
    <property type="protein sequence ID" value="CAB1421270.1"/>
    <property type="molecule type" value="Genomic_DNA"/>
</dbReference>
<protein>
    <recommendedName>
        <fullName evidence="4">PH domain-containing protein</fullName>
    </recommendedName>
</protein>
<feature type="domain" description="PH" evidence="4">
    <location>
        <begin position="8"/>
        <end position="101"/>
    </location>
</feature>
<dbReference type="InterPro" id="IPR011993">
    <property type="entry name" value="PH-like_dom_sf"/>
</dbReference>
<name>A0A9N7TYG3_PLEPL</name>
<feature type="region of interest" description="Disordered" evidence="3">
    <location>
        <begin position="123"/>
        <end position="170"/>
    </location>
</feature>
<dbReference type="InterPro" id="IPR039680">
    <property type="entry name" value="PLEKHB1/2"/>
</dbReference>
<evidence type="ECO:0000256" key="2">
    <source>
        <dbReference type="ARBA" id="ARBA00023136"/>
    </source>
</evidence>
<dbReference type="GO" id="GO:0045595">
    <property type="term" value="P:regulation of cell differentiation"/>
    <property type="evidence" value="ECO:0007669"/>
    <property type="project" value="TreeGrafter"/>
</dbReference>
<keyword evidence="2" id="KW-0472">Membrane</keyword>
<dbReference type="Gene3D" id="2.30.29.30">
    <property type="entry name" value="Pleckstrin-homology domain (PH domain)/Phosphotyrosine-binding domain (PTB)"/>
    <property type="match status" value="1"/>
</dbReference>
<dbReference type="PANTHER" id="PTHR14309">
    <property type="entry name" value="EXPRESSED PROTEIN"/>
    <property type="match status" value="1"/>
</dbReference>
<organism evidence="5 6">
    <name type="scientific">Pleuronectes platessa</name>
    <name type="common">European plaice</name>
    <dbReference type="NCBI Taxonomy" id="8262"/>
    <lineage>
        <taxon>Eukaryota</taxon>
        <taxon>Metazoa</taxon>
        <taxon>Chordata</taxon>
        <taxon>Craniata</taxon>
        <taxon>Vertebrata</taxon>
        <taxon>Euteleostomi</taxon>
        <taxon>Actinopterygii</taxon>
        <taxon>Neopterygii</taxon>
        <taxon>Teleostei</taxon>
        <taxon>Neoteleostei</taxon>
        <taxon>Acanthomorphata</taxon>
        <taxon>Carangaria</taxon>
        <taxon>Pleuronectiformes</taxon>
        <taxon>Pleuronectoidei</taxon>
        <taxon>Pleuronectidae</taxon>
        <taxon>Pleuronectes</taxon>
    </lineage>
</organism>
<dbReference type="AlphaFoldDB" id="A0A9N7TYG3"/>
<dbReference type="InterPro" id="IPR001849">
    <property type="entry name" value="PH_domain"/>
</dbReference>
<evidence type="ECO:0000313" key="6">
    <source>
        <dbReference type="Proteomes" id="UP001153269"/>
    </source>
</evidence>
<dbReference type="PANTHER" id="PTHR14309:SF12">
    <property type="entry name" value="PH DOMAIN-CONTAINING PROTEIN"/>
    <property type="match status" value="1"/>
</dbReference>
<comment type="caution">
    <text evidence="5">The sequence shown here is derived from an EMBL/GenBank/DDBJ whole genome shotgun (WGS) entry which is preliminary data.</text>
</comment>
<reference evidence="5" key="1">
    <citation type="submission" date="2020-03" db="EMBL/GenBank/DDBJ databases">
        <authorList>
            <person name="Weist P."/>
        </authorList>
    </citation>
    <scope>NUCLEOTIDE SEQUENCE</scope>
</reference>
<dbReference type="SUPFAM" id="SSF50729">
    <property type="entry name" value="PH domain-like"/>
    <property type="match status" value="1"/>
</dbReference>
<proteinExistence type="predicted"/>
<evidence type="ECO:0000313" key="5">
    <source>
        <dbReference type="EMBL" id="CAB1421270.1"/>
    </source>
</evidence>
<keyword evidence="6" id="KW-1185">Reference proteome</keyword>
<accession>A0A9N7TYG3</accession>
<comment type="subcellular location">
    <subcellularLocation>
        <location evidence="1">Membrane</location>
    </subcellularLocation>
</comment>
<feature type="compositionally biased region" description="Basic and acidic residues" evidence="3">
    <location>
        <begin position="123"/>
        <end position="139"/>
    </location>
</feature>